<feature type="transmembrane region" description="Helical" evidence="12">
    <location>
        <begin position="48"/>
        <end position="76"/>
    </location>
</feature>
<evidence type="ECO:0000313" key="14">
    <source>
        <dbReference type="Ensembl" id="ENSSHAP00000045235.1"/>
    </source>
</evidence>
<evidence type="ECO:0000256" key="12">
    <source>
        <dbReference type="SAM" id="Phobius"/>
    </source>
</evidence>
<sequence length="496" mass="55318">MNANSWERTSHKNSLETANTLMMENTNPQEEHNEQQHPKVKRFCSVRYGMAILIHLCNLILSAQHQSMSIAIIAMVNHTDQSNHSSISTKEYRDATTDTGIPSYEWSPEMQGFLLSVNMFGIMITTIPTGYFAGVLGGKKIVGLALLISSVLNLLVPLAADYGLPYLCLIRIIQGLSQGMSSGALPAFWPKWAPPLERTQLIIIGLAGTTMGSFIGVIVGGFLCEYPGWPSIFYIFGGFGCVYSIVWFFLVYDDPLNHPLISANEKEYIISSIIEQVNYSHWSLPFKAIIKSLPFWAIIIPAICRFWLVSNLTISLPTLLNNMFDINIQTNGFLSALPLITSWITMTLGSHTADFLLSKKVFTLIRVRKLFTFLGMLPPSLFILAMPYVETIIAIIFLILAQSLSGLCYSGFIINPLDIAPRYTSFIMGLETVSMLISGLISPIVTGHFIKQDAATGWKNVFFISSAINLLGMVFYLIFGQADIQDWAKEERLTRF</sequence>
<evidence type="ECO:0000256" key="7">
    <source>
        <dbReference type="ARBA" id="ARBA00022989"/>
    </source>
</evidence>
<evidence type="ECO:0000256" key="4">
    <source>
        <dbReference type="ARBA" id="ARBA00022475"/>
    </source>
</evidence>
<reference evidence="14" key="2">
    <citation type="submission" date="2025-08" db="UniProtKB">
        <authorList>
            <consortium name="Ensembl"/>
        </authorList>
    </citation>
    <scope>IDENTIFICATION</scope>
</reference>
<evidence type="ECO:0000256" key="1">
    <source>
        <dbReference type="ARBA" id="ARBA00004424"/>
    </source>
</evidence>
<feature type="transmembrane region" description="Helical" evidence="12">
    <location>
        <begin position="370"/>
        <end position="386"/>
    </location>
</feature>
<feature type="transmembrane region" description="Helical" evidence="12">
    <location>
        <begin position="328"/>
        <end position="349"/>
    </location>
</feature>
<comment type="similarity">
    <text evidence="2">Belongs to the major facilitator superfamily. Sodium/anion cotransporter family.</text>
</comment>
<evidence type="ECO:0000256" key="3">
    <source>
        <dbReference type="ARBA" id="ARBA00022448"/>
    </source>
</evidence>
<evidence type="ECO:0000256" key="10">
    <source>
        <dbReference type="ARBA" id="ARBA00023180"/>
    </source>
</evidence>
<feature type="transmembrane region" description="Helical" evidence="12">
    <location>
        <begin position="113"/>
        <end position="134"/>
    </location>
</feature>
<keyword evidence="7 12" id="KW-1133">Transmembrane helix</keyword>
<dbReference type="InterPro" id="IPR050382">
    <property type="entry name" value="MFS_Na/Anion_cotransporter"/>
</dbReference>
<dbReference type="CDD" id="cd17318">
    <property type="entry name" value="MFS_SLC17"/>
    <property type="match status" value="1"/>
</dbReference>
<feature type="transmembrane region" description="Helical" evidence="12">
    <location>
        <begin position="288"/>
        <end position="308"/>
    </location>
</feature>
<keyword evidence="8" id="KW-0406">Ion transport</keyword>
<evidence type="ECO:0000256" key="6">
    <source>
        <dbReference type="ARBA" id="ARBA00022847"/>
    </source>
</evidence>
<feature type="transmembrane region" description="Helical" evidence="12">
    <location>
        <begin position="392"/>
        <end position="414"/>
    </location>
</feature>
<keyword evidence="15" id="KW-1185">Reference proteome</keyword>
<dbReference type="FunFam" id="1.20.1250.20:FF:000060">
    <property type="entry name" value="Solute carrier family 17 member 3"/>
    <property type="match status" value="1"/>
</dbReference>
<dbReference type="InterPro" id="IPR020846">
    <property type="entry name" value="MFS_dom"/>
</dbReference>
<dbReference type="Pfam" id="PF07690">
    <property type="entry name" value="MFS_1"/>
    <property type="match status" value="1"/>
</dbReference>
<keyword evidence="10" id="KW-0325">Glycoprotein</keyword>
<dbReference type="Ensembl" id="ENSSHAT00000025542.1">
    <property type="protein sequence ID" value="ENSSHAP00000045235.1"/>
    <property type="gene ID" value="ENSSHAG00000022884.1"/>
</dbReference>
<dbReference type="KEGG" id="shr:100929658"/>
<dbReference type="GO" id="GO:0016324">
    <property type="term" value="C:apical plasma membrane"/>
    <property type="evidence" value="ECO:0007669"/>
    <property type="project" value="UniProtKB-SubCell"/>
</dbReference>
<keyword evidence="4" id="KW-1003">Cell membrane</keyword>
<evidence type="ECO:0000256" key="8">
    <source>
        <dbReference type="ARBA" id="ARBA00023065"/>
    </source>
</evidence>
<keyword evidence="5 12" id="KW-0812">Transmembrane</keyword>
<dbReference type="PANTHER" id="PTHR11662:SF284">
    <property type="entry name" value="SMALL INTESTINE URATE EXPORTER-RELATED"/>
    <property type="match status" value="1"/>
</dbReference>
<dbReference type="GO" id="GO:0006820">
    <property type="term" value="P:monoatomic anion transport"/>
    <property type="evidence" value="ECO:0007669"/>
    <property type="project" value="TreeGrafter"/>
</dbReference>
<name>A0A7N4Q0I2_SARHA</name>
<feature type="transmembrane region" description="Helical" evidence="12">
    <location>
        <begin position="229"/>
        <end position="252"/>
    </location>
</feature>
<dbReference type="OMA" id="SAWIVIA"/>
<dbReference type="GO" id="GO:0015293">
    <property type="term" value="F:symporter activity"/>
    <property type="evidence" value="ECO:0007669"/>
    <property type="project" value="UniProtKB-KW"/>
</dbReference>
<evidence type="ECO:0000256" key="11">
    <source>
        <dbReference type="ARBA" id="ARBA00035839"/>
    </source>
</evidence>
<evidence type="ECO:0000256" key="9">
    <source>
        <dbReference type="ARBA" id="ARBA00023136"/>
    </source>
</evidence>
<organism evidence="14 15">
    <name type="scientific">Sarcophilus harrisii</name>
    <name type="common">Tasmanian devil</name>
    <name type="synonym">Sarcophilus laniarius</name>
    <dbReference type="NCBI Taxonomy" id="9305"/>
    <lineage>
        <taxon>Eukaryota</taxon>
        <taxon>Metazoa</taxon>
        <taxon>Chordata</taxon>
        <taxon>Craniata</taxon>
        <taxon>Vertebrata</taxon>
        <taxon>Euteleostomi</taxon>
        <taxon>Mammalia</taxon>
        <taxon>Metatheria</taxon>
        <taxon>Dasyuromorphia</taxon>
        <taxon>Dasyuridae</taxon>
        <taxon>Sarcophilus</taxon>
    </lineage>
</organism>
<feature type="transmembrane region" description="Helical" evidence="12">
    <location>
        <begin position="201"/>
        <end position="223"/>
    </location>
</feature>
<reference evidence="14 15" key="1">
    <citation type="journal article" date="2011" name="Proc. Natl. Acad. Sci. U.S.A.">
        <title>Genetic diversity and population structure of the endangered marsupial Sarcophilus harrisii (Tasmanian devil).</title>
        <authorList>
            <person name="Miller W."/>
            <person name="Hayes V.M."/>
            <person name="Ratan A."/>
            <person name="Petersen D.C."/>
            <person name="Wittekindt N.E."/>
            <person name="Miller J."/>
            <person name="Walenz B."/>
            <person name="Knight J."/>
            <person name="Qi J."/>
            <person name="Zhao F."/>
            <person name="Wang Q."/>
            <person name="Bedoya-Reina O.C."/>
            <person name="Katiyar N."/>
            <person name="Tomsho L.P."/>
            <person name="Kasson L.M."/>
            <person name="Hardie R.A."/>
            <person name="Woodbridge P."/>
            <person name="Tindall E.A."/>
            <person name="Bertelsen M.F."/>
            <person name="Dixon D."/>
            <person name="Pyecroft S."/>
            <person name="Helgen K.M."/>
            <person name="Lesk A.M."/>
            <person name="Pringle T.H."/>
            <person name="Patterson N."/>
            <person name="Zhang Y."/>
            <person name="Kreiss A."/>
            <person name="Woods G.M."/>
            <person name="Jones M.E."/>
            <person name="Schuster S.C."/>
        </authorList>
    </citation>
    <scope>NUCLEOTIDE SEQUENCE [LARGE SCALE GENOMIC DNA]</scope>
</reference>
<dbReference type="Gene3D" id="1.20.1250.20">
    <property type="entry name" value="MFS general substrate transporter like domains"/>
    <property type="match status" value="2"/>
</dbReference>
<gene>
    <name evidence="14" type="primary">LOC100929658</name>
</gene>
<dbReference type="PANTHER" id="PTHR11662">
    <property type="entry name" value="SOLUTE CARRIER FAMILY 17"/>
    <property type="match status" value="1"/>
</dbReference>
<comment type="catalytic activity">
    <reaction evidence="11">
        <text>3 Na(+)(out) + phosphate(out) = 3 Na(+)(in) + phosphate(in)</text>
        <dbReference type="Rhea" id="RHEA:71255"/>
        <dbReference type="ChEBI" id="CHEBI:29101"/>
        <dbReference type="ChEBI" id="CHEBI:43474"/>
    </reaction>
</comment>
<feature type="transmembrane region" description="Helical" evidence="12">
    <location>
        <begin position="426"/>
        <end position="450"/>
    </location>
</feature>
<keyword evidence="9 12" id="KW-0472">Membrane</keyword>
<feature type="domain" description="Major facilitator superfamily (MFS) profile" evidence="13">
    <location>
        <begin position="50"/>
        <end position="484"/>
    </location>
</feature>
<dbReference type="PROSITE" id="PS50850">
    <property type="entry name" value="MFS"/>
    <property type="match status" value="1"/>
</dbReference>
<feature type="transmembrane region" description="Helical" evidence="12">
    <location>
        <begin position="141"/>
        <end position="160"/>
    </location>
</feature>
<evidence type="ECO:0000256" key="2">
    <source>
        <dbReference type="ARBA" id="ARBA00008586"/>
    </source>
</evidence>
<reference evidence="14" key="3">
    <citation type="submission" date="2025-09" db="UniProtKB">
        <authorList>
            <consortium name="Ensembl"/>
        </authorList>
    </citation>
    <scope>IDENTIFICATION</scope>
</reference>
<dbReference type="GeneID" id="100929658"/>
<evidence type="ECO:0000313" key="15">
    <source>
        <dbReference type="Proteomes" id="UP000007648"/>
    </source>
</evidence>
<comment type="subcellular location">
    <subcellularLocation>
        <location evidence="1">Apical cell membrane</location>
        <topology evidence="1">Multi-pass membrane protein</topology>
    </subcellularLocation>
</comment>
<keyword evidence="3" id="KW-0813">Transport</keyword>
<accession>A0A7N4Q0I2</accession>
<dbReference type="OrthoDB" id="2985014at2759"/>
<dbReference type="GeneTree" id="ENSGT00940000160894"/>
<protein>
    <recommendedName>
        <fullName evidence="13">Major facilitator superfamily (MFS) profile domain-containing protein</fullName>
    </recommendedName>
</protein>
<keyword evidence="6" id="KW-0769">Symport</keyword>
<evidence type="ECO:0000259" key="13">
    <source>
        <dbReference type="PROSITE" id="PS50850"/>
    </source>
</evidence>
<dbReference type="AlphaFoldDB" id="A0A7N4Q0I2"/>
<dbReference type="Proteomes" id="UP000007648">
    <property type="component" value="Unassembled WGS sequence"/>
</dbReference>
<feature type="transmembrane region" description="Helical" evidence="12">
    <location>
        <begin position="462"/>
        <end position="479"/>
    </location>
</feature>
<dbReference type="InterPro" id="IPR011701">
    <property type="entry name" value="MFS"/>
</dbReference>
<proteinExistence type="inferred from homology"/>
<evidence type="ECO:0000256" key="5">
    <source>
        <dbReference type="ARBA" id="ARBA00022692"/>
    </source>
</evidence>
<dbReference type="FunFam" id="1.20.1250.20:FF:000003">
    <property type="entry name" value="Solute carrier family 17 member 3"/>
    <property type="match status" value="1"/>
</dbReference>
<dbReference type="InterPro" id="IPR036259">
    <property type="entry name" value="MFS_trans_sf"/>
</dbReference>
<dbReference type="SUPFAM" id="SSF103473">
    <property type="entry name" value="MFS general substrate transporter"/>
    <property type="match status" value="1"/>
</dbReference>